<accession>A0AAD3UDW9</accession>
<evidence type="ECO:0000313" key="2">
    <source>
        <dbReference type="EMBL" id="HAT6345969.1"/>
    </source>
</evidence>
<evidence type="ECO:0000256" key="1">
    <source>
        <dbReference type="SAM" id="MobiDB-lite"/>
    </source>
</evidence>
<evidence type="ECO:0008006" key="4">
    <source>
        <dbReference type="Google" id="ProtNLM"/>
    </source>
</evidence>
<dbReference type="EMBL" id="DACTUL010000038">
    <property type="protein sequence ID" value="HAT6345969.1"/>
    <property type="molecule type" value="Genomic_DNA"/>
</dbReference>
<proteinExistence type="predicted"/>
<name>A0AAD3UDW9_AERHY</name>
<reference evidence="2" key="1">
    <citation type="journal article" date="2018" name="Genome Biol.">
        <title>SKESA: strategic k-mer extension for scrupulous assemblies.</title>
        <authorList>
            <person name="Souvorov A."/>
            <person name="Agarwala R."/>
            <person name="Lipman D.J."/>
        </authorList>
    </citation>
    <scope>NUCLEOTIDE SEQUENCE</scope>
    <source>
        <strain evidence="2">OLC2673_Aeromonas</strain>
    </source>
</reference>
<dbReference type="RefSeq" id="WP_408789515.1">
    <property type="nucleotide sequence ID" value="NZ_JBGWTT010000003.1"/>
</dbReference>
<dbReference type="Proteomes" id="UP000859505">
    <property type="component" value="Unassembled WGS sequence"/>
</dbReference>
<feature type="region of interest" description="Disordered" evidence="1">
    <location>
        <begin position="75"/>
        <end position="96"/>
    </location>
</feature>
<evidence type="ECO:0000313" key="3">
    <source>
        <dbReference type="Proteomes" id="UP000859505"/>
    </source>
</evidence>
<sequence>MGRTKLKIWLLLLGWLWLQPVLAQHPLEADLPGHNHACVLCALHLDGKLALTPTLVIPSSQVVIGKLVDATLPKPHATPSGQCRIRAPPSLHRLSG</sequence>
<reference evidence="2" key="2">
    <citation type="submission" date="2020-01" db="EMBL/GenBank/DDBJ databases">
        <authorList>
            <consortium name="NCBI Pathogen Detection Project"/>
        </authorList>
    </citation>
    <scope>NUCLEOTIDE SEQUENCE</scope>
    <source>
        <strain evidence="2">OLC2673_Aeromonas</strain>
    </source>
</reference>
<organism evidence="2 3">
    <name type="scientific">Aeromonas hydrophila</name>
    <dbReference type="NCBI Taxonomy" id="644"/>
    <lineage>
        <taxon>Bacteria</taxon>
        <taxon>Pseudomonadati</taxon>
        <taxon>Pseudomonadota</taxon>
        <taxon>Gammaproteobacteria</taxon>
        <taxon>Aeromonadales</taxon>
        <taxon>Aeromonadaceae</taxon>
        <taxon>Aeromonas</taxon>
    </lineage>
</organism>
<protein>
    <recommendedName>
        <fullName evidence="4">DUF2946 domain-containing protein</fullName>
    </recommendedName>
</protein>
<dbReference type="AlphaFoldDB" id="A0AAD3UDW9"/>
<comment type="caution">
    <text evidence="2">The sequence shown here is derived from an EMBL/GenBank/DDBJ whole genome shotgun (WGS) entry which is preliminary data.</text>
</comment>
<gene>
    <name evidence="2" type="ORF">JAJ28_003757</name>
</gene>